<evidence type="ECO:0000313" key="1">
    <source>
        <dbReference type="EMBL" id="RMN11897.1"/>
    </source>
</evidence>
<evidence type="ECO:0000313" key="2">
    <source>
        <dbReference type="Proteomes" id="UP000271468"/>
    </source>
</evidence>
<dbReference type="EMBL" id="RBOV01000166">
    <property type="protein sequence ID" value="RMN11897.1"/>
    <property type="molecule type" value="Genomic_DNA"/>
</dbReference>
<protein>
    <submittedName>
        <fullName evidence="1">Uncharacterized protein</fullName>
    </submittedName>
</protein>
<name>A0A3M3JMI4_9PSED</name>
<dbReference type="RefSeq" id="WP_155500370.1">
    <property type="nucleotide sequence ID" value="NZ_RBOV01000166.1"/>
</dbReference>
<proteinExistence type="predicted"/>
<gene>
    <name evidence="1" type="ORF">ALQ65_00601</name>
</gene>
<comment type="caution">
    <text evidence="1">The sequence shown here is derived from an EMBL/GenBank/DDBJ whole genome shotgun (WGS) entry which is preliminary data.</text>
</comment>
<sequence length="58" mass="6686">MNKEYLTIEDAIEMSGMSARDYFSYMNGDLVPEEEILPELFVNSIADEEALIRRLIAK</sequence>
<accession>A0A3M3JMI4</accession>
<dbReference type="AlphaFoldDB" id="A0A3M3JMI4"/>
<organism evidence="1 2">
    <name type="scientific">Pseudomonas syringae pv. coriandricola</name>
    <dbReference type="NCBI Taxonomy" id="264453"/>
    <lineage>
        <taxon>Bacteria</taxon>
        <taxon>Pseudomonadati</taxon>
        <taxon>Pseudomonadota</taxon>
        <taxon>Gammaproteobacteria</taxon>
        <taxon>Pseudomonadales</taxon>
        <taxon>Pseudomonadaceae</taxon>
        <taxon>Pseudomonas</taxon>
    </lineage>
</organism>
<dbReference type="Proteomes" id="UP000271468">
    <property type="component" value="Unassembled WGS sequence"/>
</dbReference>
<reference evidence="1 2" key="1">
    <citation type="submission" date="2018-08" db="EMBL/GenBank/DDBJ databases">
        <title>Recombination of ecologically and evolutionarily significant loci maintains genetic cohesion in the Pseudomonas syringae species complex.</title>
        <authorList>
            <person name="Dillon M."/>
            <person name="Thakur S."/>
            <person name="Almeida R.N.D."/>
            <person name="Weir B.S."/>
            <person name="Guttman D.S."/>
        </authorList>
    </citation>
    <scope>NUCLEOTIDE SEQUENCE [LARGE SCALE GENOMIC DNA]</scope>
    <source>
        <strain evidence="1 2">ICMP 12341</strain>
    </source>
</reference>